<keyword evidence="3" id="KW-0624">Polysaccharide degradation</keyword>
<keyword evidence="2" id="KW-0719">Serine esterase</keyword>
<dbReference type="Pfam" id="PF03893">
    <property type="entry name" value="Lipase3_N"/>
    <property type="match status" value="1"/>
</dbReference>
<feature type="chain" id="PRO_5016456950" description="feruloyl esterase" evidence="9">
    <location>
        <begin position="19"/>
        <end position="313"/>
    </location>
</feature>
<evidence type="ECO:0000313" key="12">
    <source>
        <dbReference type="EMBL" id="PYH42941.1"/>
    </source>
</evidence>
<evidence type="ECO:0000259" key="10">
    <source>
        <dbReference type="Pfam" id="PF01764"/>
    </source>
</evidence>
<name>A0A318Z6L3_9EURO</name>
<dbReference type="InterPro" id="IPR029058">
    <property type="entry name" value="AB_hydrolase_fold"/>
</dbReference>
<dbReference type="GO" id="GO:0045493">
    <property type="term" value="P:xylan catabolic process"/>
    <property type="evidence" value="ECO:0007669"/>
    <property type="project" value="UniProtKB-KW"/>
</dbReference>
<evidence type="ECO:0000256" key="8">
    <source>
        <dbReference type="ARBA" id="ARBA00041313"/>
    </source>
</evidence>
<evidence type="ECO:0000256" key="5">
    <source>
        <dbReference type="ARBA" id="ARBA00022801"/>
    </source>
</evidence>
<dbReference type="PANTHER" id="PTHR46640">
    <property type="entry name" value="TRIACYLGLYCEROL LIPASE, PUTATIVE (AFU_ORTHOLOGUE AFUA_6G06510)-RELATED"/>
    <property type="match status" value="1"/>
</dbReference>
<evidence type="ECO:0000256" key="3">
    <source>
        <dbReference type="ARBA" id="ARBA00022651"/>
    </source>
</evidence>
<dbReference type="GO" id="GO:0030600">
    <property type="term" value="F:feruloyl esterase activity"/>
    <property type="evidence" value="ECO:0007669"/>
    <property type="project" value="UniProtKB-EC"/>
</dbReference>
<dbReference type="EMBL" id="KZ821247">
    <property type="protein sequence ID" value="PYH42941.1"/>
    <property type="molecule type" value="Genomic_DNA"/>
</dbReference>
<keyword evidence="4 9" id="KW-0732">Signal</keyword>
<dbReference type="SUPFAM" id="SSF53474">
    <property type="entry name" value="alpha/beta-Hydrolases"/>
    <property type="match status" value="1"/>
</dbReference>
<comment type="similarity">
    <text evidence="7">Belongs to the AB hydrolase superfamily. FaeA family.</text>
</comment>
<feature type="signal peptide" evidence="9">
    <location>
        <begin position="1"/>
        <end position="18"/>
    </location>
</feature>
<dbReference type="GO" id="GO:0016042">
    <property type="term" value="P:lipid catabolic process"/>
    <property type="evidence" value="ECO:0007669"/>
    <property type="project" value="InterPro"/>
</dbReference>
<dbReference type="EC" id="3.1.1.73" evidence="1"/>
<keyword evidence="3" id="KW-0119">Carbohydrate metabolism</keyword>
<organism evidence="12 13">
    <name type="scientific">Aspergillus saccharolyticus JOP 1030-1</name>
    <dbReference type="NCBI Taxonomy" id="1450539"/>
    <lineage>
        <taxon>Eukaryota</taxon>
        <taxon>Fungi</taxon>
        <taxon>Dikarya</taxon>
        <taxon>Ascomycota</taxon>
        <taxon>Pezizomycotina</taxon>
        <taxon>Eurotiomycetes</taxon>
        <taxon>Eurotiomycetidae</taxon>
        <taxon>Eurotiales</taxon>
        <taxon>Aspergillaceae</taxon>
        <taxon>Aspergillus</taxon>
        <taxon>Aspergillus subgen. Circumdati</taxon>
    </lineage>
</organism>
<reference evidence="12 13" key="1">
    <citation type="submission" date="2016-12" db="EMBL/GenBank/DDBJ databases">
        <title>The genomes of Aspergillus section Nigri reveals drivers in fungal speciation.</title>
        <authorList>
            <consortium name="DOE Joint Genome Institute"/>
            <person name="Vesth T.C."/>
            <person name="Nybo J."/>
            <person name="Theobald S."/>
            <person name="Brandl J."/>
            <person name="Frisvad J.C."/>
            <person name="Nielsen K.F."/>
            <person name="Lyhne E.K."/>
            <person name="Kogle M.E."/>
            <person name="Kuo A."/>
            <person name="Riley R."/>
            <person name="Clum A."/>
            <person name="Nolan M."/>
            <person name="Lipzen A."/>
            <person name="Salamov A."/>
            <person name="Henrissat B."/>
            <person name="Wiebenga A."/>
            <person name="De Vries R.P."/>
            <person name="Grigoriev I.V."/>
            <person name="Mortensen U.H."/>
            <person name="Andersen M.R."/>
            <person name="Baker S.E."/>
        </authorList>
    </citation>
    <scope>NUCLEOTIDE SEQUENCE [LARGE SCALE GENOMIC DNA]</scope>
    <source>
        <strain evidence="12 13">JOP 1030-1</strain>
    </source>
</reference>
<dbReference type="Pfam" id="PF01764">
    <property type="entry name" value="Lipase_3"/>
    <property type="match status" value="1"/>
</dbReference>
<dbReference type="AlphaFoldDB" id="A0A318Z6L3"/>
<evidence type="ECO:0000256" key="7">
    <source>
        <dbReference type="ARBA" id="ARBA00037991"/>
    </source>
</evidence>
<dbReference type="InterPro" id="IPR005592">
    <property type="entry name" value="Mono/diacylglycerol_lipase_N"/>
</dbReference>
<dbReference type="Gene3D" id="3.40.50.1820">
    <property type="entry name" value="alpha/beta hydrolase"/>
    <property type="match status" value="1"/>
</dbReference>
<comment type="catalytic activity">
    <reaction evidence="6">
        <text>feruloyl-polysaccharide + H2O = ferulate + polysaccharide.</text>
        <dbReference type="EC" id="3.1.1.73"/>
    </reaction>
</comment>
<evidence type="ECO:0000259" key="11">
    <source>
        <dbReference type="Pfam" id="PF03893"/>
    </source>
</evidence>
<gene>
    <name evidence="12" type="ORF">BP01DRAFT_345631</name>
</gene>
<dbReference type="CDD" id="cd00519">
    <property type="entry name" value="Lipase_3"/>
    <property type="match status" value="1"/>
</dbReference>
<evidence type="ECO:0000256" key="6">
    <source>
        <dbReference type="ARBA" id="ARBA00034075"/>
    </source>
</evidence>
<proteinExistence type="inferred from homology"/>
<keyword evidence="3" id="KW-0858">Xylan degradation</keyword>
<dbReference type="OrthoDB" id="426718at2759"/>
<dbReference type="GeneID" id="37074833"/>
<dbReference type="STRING" id="1450539.A0A318Z6L3"/>
<keyword evidence="5" id="KW-0378">Hydrolase</keyword>
<sequence length="313" mass="33918">MHLPRFLVATLSALPCSALPALQARESTPSTITPETLASFDFWVQYAAAAYCEPNYIAQAGQKLACWAGNCPAVEAADTTILLDFSNATITDTAGFLAVDHTHSSLILAFRGSYSVRNWVTDATFLYTDPQLCPGCFAELGFWSAWTNVRANITAALTRAREQYPTYSLQVVGHSLGAAIATLAAADLRATAGETVELYAFASPRVANPVLAQYITAQATQQQKGANYRFTHTVDPVPNLPLLAMGYSHVSPEYHITAPDNSTVVASQVVVYSDGDYVRGNTGVGVPDLLRFDAHHWYFERADACIESGLPWR</sequence>
<dbReference type="InterPro" id="IPR002921">
    <property type="entry name" value="Fungal_lipase-type"/>
</dbReference>
<dbReference type="RefSeq" id="XP_025428923.1">
    <property type="nucleotide sequence ID" value="XM_025573605.1"/>
</dbReference>
<feature type="domain" description="Mono-/di-acylglycerol lipase N-terminal" evidence="11">
    <location>
        <begin position="32"/>
        <end position="82"/>
    </location>
</feature>
<dbReference type="Proteomes" id="UP000248349">
    <property type="component" value="Unassembled WGS sequence"/>
</dbReference>
<feature type="domain" description="Fungal lipase-type" evidence="10">
    <location>
        <begin position="108"/>
        <end position="243"/>
    </location>
</feature>
<protein>
    <recommendedName>
        <fullName evidence="1">feruloyl esterase</fullName>
        <ecNumber evidence="1">3.1.1.73</ecNumber>
    </recommendedName>
    <alternativeName>
        <fullName evidence="8">Ferulic acid esterase A</fullName>
    </alternativeName>
</protein>
<evidence type="ECO:0000313" key="13">
    <source>
        <dbReference type="Proteomes" id="UP000248349"/>
    </source>
</evidence>
<keyword evidence="13" id="KW-1185">Reference proteome</keyword>
<dbReference type="InterPro" id="IPR051299">
    <property type="entry name" value="AB_hydrolase_lip/est"/>
</dbReference>
<dbReference type="PANTHER" id="PTHR46640:SF1">
    <property type="entry name" value="FUNGAL LIPASE-LIKE DOMAIN-CONTAINING PROTEIN-RELATED"/>
    <property type="match status" value="1"/>
</dbReference>
<evidence type="ECO:0000256" key="9">
    <source>
        <dbReference type="SAM" id="SignalP"/>
    </source>
</evidence>
<accession>A0A318Z6L3</accession>
<evidence type="ECO:0000256" key="4">
    <source>
        <dbReference type="ARBA" id="ARBA00022729"/>
    </source>
</evidence>
<evidence type="ECO:0000256" key="2">
    <source>
        <dbReference type="ARBA" id="ARBA00022487"/>
    </source>
</evidence>
<evidence type="ECO:0000256" key="1">
    <source>
        <dbReference type="ARBA" id="ARBA00013091"/>
    </source>
</evidence>